<comment type="caution">
    <text evidence="8">The sequence shown here is derived from an EMBL/GenBank/DDBJ whole genome shotgun (WGS) entry which is preliminary data.</text>
</comment>
<dbReference type="EC" id="3.1.1.-" evidence="7"/>
<evidence type="ECO:0000256" key="5">
    <source>
        <dbReference type="ARBA" id="ARBA00023098"/>
    </source>
</evidence>
<dbReference type="Proteomes" id="UP001146793">
    <property type="component" value="Unassembled WGS sequence"/>
</dbReference>
<evidence type="ECO:0000256" key="6">
    <source>
        <dbReference type="ARBA" id="ARBA00023180"/>
    </source>
</evidence>
<dbReference type="GO" id="GO:0005576">
    <property type="term" value="C:extracellular region"/>
    <property type="evidence" value="ECO:0007669"/>
    <property type="project" value="TreeGrafter"/>
</dbReference>
<protein>
    <recommendedName>
        <fullName evidence="7">Phospholipase B-like</fullName>
        <ecNumber evidence="7">3.1.1.-</ecNumber>
    </recommendedName>
</protein>
<sequence>MQKIILLFLVCITFPLFCQGVSEKWASVFITDSDMSFKVVPYKDPQADAYASFLPITPDTGFAQLTVYGNGNKPSDSLEVAYAMGVVESYLTNKMIFDLWSNSKQLWFPGPHPSENPKVRDWLSQQSDYLDRMVSKYSTTDPYWKEVAFVRSQGNGLIESYSQFANETSQLEAWELRTLLYAVDMMDLVEASNVTFSEQSFVGKQLMKEKQSKMPTHHGQKFNPFAPSCSAFVKSFKDGSVATGHTTWGIYLTMVRIVKTYRYENKKNDPNTPGWAISFSSYPGTITSNDDFMVTNAELIITETTLNVYNTSLYKRVTPKCVLSYMRGIIANRMSSSSEQWGQVYSRYVSGTQNNEWIVVDLKKINSGSYRNYPKNSVMIFEQMPSLIKSKDVTDFINSKGYWGSYNIPYDTQVWTDLGYKDMEHKFGPDDYSWSDCARAKIFNRNQSLVTDIKSTQRIMRLNDYLHDPLSKKNPEYAIADRSDLADQPFIMGGIDTKVISSSMYQNNELLLINGPTQQSLKPFDFSMPQFSYWKHYGIPDVCDYPWFVYDLFSEDK</sequence>
<evidence type="ECO:0000256" key="7">
    <source>
        <dbReference type="RuleBase" id="RU364138"/>
    </source>
</evidence>
<dbReference type="Gene3D" id="3.60.60.30">
    <property type="match status" value="1"/>
</dbReference>
<reference evidence="8" key="1">
    <citation type="submission" date="2022-08" db="EMBL/GenBank/DDBJ databases">
        <title>Novel sulphate-reducing endosymbionts in the free-living metamonad Anaeramoeba.</title>
        <authorList>
            <person name="Jerlstrom-Hultqvist J."/>
            <person name="Cepicka I."/>
            <person name="Gallot-Lavallee L."/>
            <person name="Salas-Leiva D."/>
            <person name="Curtis B.A."/>
            <person name="Zahonova K."/>
            <person name="Pipaliya S."/>
            <person name="Dacks J."/>
            <person name="Roger A.J."/>
        </authorList>
    </citation>
    <scope>NUCLEOTIDE SEQUENCE</scope>
    <source>
        <strain evidence="8">Busselton2</strain>
    </source>
</reference>
<keyword evidence="6" id="KW-0325">Glycoprotein</keyword>
<proteinExistence type="inferred from homology"/>
<accession>A0AAV8A019</accession>
<gene>
    <name evidence="8" type="ORF">M0812_08575</name>
</gene>
<dbReference type="GO" id="GO:0009395">
    <property type="term" value="P:phospholipid catabolic process"/>
    <property type="evidence" value="ECO:0007669"/>
    <property type="project" value="TreeGrafter"/>
</dbReference>
<evidence type="ECO:0000256" key="4">
    <source>
        <dbReference type="ARBA" id="ARBA00022963"/>
    </source>
</evidence>
<evidence type="ECO:0000256" key="3">
    <source>
        <dbReference type="ARBA" id="ARBA00022801"/>
    </source>
</evidence>
<dbReference type="AlphaFoldDB" id="A0AAV8A019"/>
<keyword evidence="5 7" id="KW-0443">Lipid metabolism</keyword>
<keyword evidence="4 7" id="KW-0442">Lipid degradation</keyword>
<comment type="similarity">
    <text evidence="1 7">Belongs to the phospholipase B-like family.</text>
</comment>
<evidence type="ECO:0000313" key="8">
    <source>
        <dbReference type="EMBL" id="KAJ3446040.1"/>
    </source>
</evidence>
<name>A0AAV8A019_9EUKA</name>
<keyword evidence="3 7" id="KW-0378">Hydrolase</keyword>
<evidence type="ECO:0000256" key="2">
    <source>
        <dbReference type="ARBA" id="ARBA00022729"/>
    </source>
</evidence>
<dbReference type="InterPro" id="IPR007000">
    <property type="entry name" value="PLipase_B-like"/>
</dbReference>
<feature type="chain" id="PRO_5043099989" description="Phospholipase B-like" evidence="7">
    <location>
        <begin position="21"/>
        <end position="557"/>
    </location>
</feature>
<comment type="function">
    <text evidence="7">Putative phospholipase.</text>
</comment>
<evidence type="ECO:0000256" key="1">
    <source>
        <dbReference type="ARBA" id="ARBA00007835"/>
    </source>
</evidence>
<dbReference type="Pfam" id="PF04916">
    <property type="entry name" value="Phospholip_B"/>
    <property type="match status" value="1"/>
</dbReference>
<dbReference type="EMBL" id="JANTQA010000021">
    <property type="protein sequence ID" value="KAJ3446040.1"/>
    <property type="molecule type" value="Genomic_DNA"/>
</dbReference>
<feature type="signal peptide" evidence="7">
    <location>
        <begin position="1"/>
        <end position="20"/>
    </location>
</feature>
<dbReference type="PANTHER" id="PTHR12370:SF3">
    <property type="entry name" value="PHOSPHOLIPASE B-LIKE 2-RELATED"/>
    <property type="match status" value="1"/>
</dbReference>
<organism evidence="8 9">
    <name type="scientific">Anaeramoeba flamelloides</name>
    <dbReference type="NCBI Taxonomy" id="1746091"/>
    <lineage>
        <taxon>Eukaryota</taxon>
        <taxon>Metamonada</taxon>
        <taxon>Anaeramoebidae</taxon>
        <taxon>Anaeramoeba</taxon>
    </lineage>
</organism>
<evidence type="ECO:0000313" key="9">
    <source>
        <dbReference type="Proteomes" id="UP001146793"/>
    </source>
</evidence>
<dbReference type="GO" id="GO:0004620">
    <property type="term" value="F:phospholipase activity"/>
    <property type="evidence" value="ECO:0007669"/>
    <property type="project" value="InterPro"/>
</dbReference>
<dbReference type="PANTHER" id="PTHR12370">
    <property type="entry name" value="PHOSPHOLIPASE B-RELATED"/>
    <property type="match status" value="1"/>
</dbReference>
<keyword evidence="2 7" id="KW-0732">Signal</keyword>